<proteinExistence type="predicted"/>
<name>A0A7S0A5I2_9DINO</name>
<keyword evidence="1" id="KW-0732">Signal</keyword>
<evidence type="ECO:0000313" key="2">
    <source>
        <dbReference type="EMBL" id="CAD8353542.1"/>
    </source>
</evidence>
<organism evidence="2">
    <name type="scientific">Pyrodinium bahamense</name>
    <dbReference type="NCBI Taxonomy" id="73915"/>
    <lineage>
        <taxon>Eukaryota</taxon>
        <taxon>Sar</taxon>
        <taxon>Alveolata</taxon>
        <taxon>Dinophyceae</taxon>
        <taxon>Gonyaulacales</taxon>
        <taxon>Pyrocystaceae</taxon>
        <taxon>Pyrodinium</taxon>
    </lineage>
</organism>
<gene>
    <name evidence="2" type="ORF">PBAH0796_LOCUS8909</name>
</gene>
<evidence type="ECO:0000256" key="1">
    <source>
        <dbReference type="SAM" id="SignalP"/>
    </source>
</evidence>
<dbReference type="AlphaFoldDB" id="A0A7S0A5I2"/>
<reference evidence="2" key="1">
    <citation type="submission" date="2021-01" db="EMBL/GenBank/DDBJ databases">
        <authorList>
            <person name="Corre E."/>
            <person name="Pelletier E."/>
            <person name="Niang G."/>
            <person name="Scheremetjew M."/>
            <person name="Finn R."/>
            <person name="Kale V."/>
            <person name="Holt S."/>
            <person name="Cochrane G."/>
            <person name="Meng A."/>
            <person name="Brown T."/>
            <person name="Cohen L."/>
        </authorList>
    </citation>
    <scope>NUCLEOTIDE SEQUENCE</scope>
    <source>
        <strain evidence="2">Pbaha01</strain>
    </source>
</reference>
<protein>
    <submittedName>
        <fullName evidence="2">Uncharacterized protein</fullName>
    </submittedName>
</protein>
<accession>A0A7S0A5I2</accession>
<dbReference type="EMBL" id="HBEG01014634">
    <property type="protein sequence ID" value="CAD8353542.1"/>
    <property type="molecule type" value="Transcribed_RNA"/>
</dbReference>
<feature type="signal peptide" evidence="1">
    <location>
        <begin position="1"/>
        <end position="16"/>
    </location>
</feature>
<feature type="chain" id="PRO_5030858176" evidence="1">
    <location>
        <begin position="17"/>
        <end position="247"/>
    </location>
</feature>
<sequence>MAMLRAVLACAALAWAAQCSVEITDEMMLVQRWAGSSQAQLNVSSHGTPVYLPIPAGILPIPVKIPFQTPAPIYNPYKQNATRFWNPAYDPDWVNPTEPHQPTKKDLCFTEKGERVNAKCVTDDGQWWSMNRDWPTHECDDDTCVWRCKASGEAFHSDLGTAYGPGELQLCHQRHVTECERITIKEDCSKAFDMYGLNCLGWAGGHCMPAEGGKCSDIDTEEACTSGEFAGMGCIWNQKGCVLPDTE</sequence>